<dbReference type="PROSITE" id="PS51892">
    <property type="entry name" value="SUBTILASE"/>
    <property type="match status" value="1"/>
</dbReference>
<reference evidence="7" key="1">
    <citation type="submission" date="2021-02" db="EMBL/GenBank/DDBJ databases">
        <title>Infant gut strain persistence is associated with maternal origin, phylogeny, and functional potential including surface adhesion and iron acquisition.</title>
        <authorList>
            <person name="Lou Y.C."/>
        </authorList>
    </citation>
    <scope>NUCLEOTIDE SEQUENCE</scope>
    <source>
        <strain evidence="7">L2_039_000G1_dasL2_039_000G1_concoct_11</strain>
    </source>
</reference>
<keyword evidence="3 5" id="KW-0378">Hydrolase</keyword>
<evidence type="ECO:0000313" key="7">
    <source>
        <dbReference type="EMBL" id="MBS6941273.1"/>
    </source>
</evidence>
<dbReference type="InterPro" id="IPR050131">
    <property type="entry name" value="Peptidase_S8_subtilisin-like"/>
</dbReference>
<sequence length="620" mass="65293">LVFARPDGAIETLGRNDGAADALSRELDAAGLSEKSRFEASDGTIGATVQPAEGQSLDEAIRAAAAVEGVVAVQPNYVYDLIDASPEPADSNAFAANGEEAVSPLARIAVDDPFAHISDPFERNNQYWLYTARFNEAWNKTATEGNVVITVLDTGVMADHRDLGGNVLTRYAWDSYENAPLYESGRKPFNGTHGTLVAGAAAAVANNDFGMAGASLNASVLPVKVCDDSAKPKITSASLIAAYEYLFDLIDTHGVDIRVVNMSLGSYSESMRDSGLEECIERARNDYGIVTVCAGGNGNQVDAPNTGRLYPADFEACVSVTALEADGTNVVWSDYNEYKDIGAPGKAVTAPLASASGDTEAFTSASGSSLAAPIVSSAFALMFAAEPDARVDETIEALYASARPIVDPEHDRTQTSGSHGALDAAGALDHLEAHHSPFADVTASDWFFEATNYASEHGIMNGHDGVFEPEESLTRAQAAQVLYNYLGNGAIAQPAQLSDVDQGQWYAKAVNWAVEADVMEGLSGTGTFGVDEALSREQLALVMARIAHADTASANRDAFDALPDRGETSPWAVDAVIWATDAGVINGKVTPSATLLAPKESITRAQMAQVMMNSLENGLI</sequence>
<dbReference type="Proteomes" id="UP000727506">
    <property type="component" value="Unassembled WGS sequence"/>
</dbReference>
<dbReference type="AlphaFoldDB" id="A0A943UYZ2"/>
<feature type="domain" description="SLH" evidence="6">
    <location>
        <begin position="559"/>
        <end position="620"/>
    </location>
</feature>
<dbReference type="GO" id="GO:0006508">
    <property type="term" value="P:proteolysis"/>
    <property type="evidence" value="ECO:0007669"/>
    <property type="project" value="UniProtKB-KW"/>
</dbReference>
<feature type="non-terminal residue" evidence="7">
    <location>
        <position position="1"/>
    </location>
</feature>
<evidence type="ECO:0000256" key="2">
    <source>
        <dbReference type="ARBA" id="ARBA00022670"/>
    </source>
</evidence>
<evidence type="ECO:0000259" key="6">
    <source>
        <dbReference type="PROSITE" id="PS51272"/>
    </source>
</evidence>
<dbReference type="PRINTS" id="PR00723">
    <property type="entry name" value="SUBTILISIN"/>
</dbReference>
<dbReference type="InterPro" id="IPR000209">
    <property type="entry name" value="Peptidase_S8/S53_dom"/>
</dbReference>
<dbReference type="Pfam" id="PF00082">
    <property type="entry name" value="Peptidase_S8"/>
    <property type="match status" value="1"/>
</dbReference>
<gene>
    <name evidence="7" type="ORF">KH142_07360</name>
</gene>
<dbReference type="PANTHER" id="PTHR43806">
    <property type="entry name" value="PEPTIDASE S8"/>
    <property type="match status" value="1"/>
</dbReference>
<dbReference type="InterPro" id="IPR015500">
    <property type="entry name" value="Peptidase_S8_subtilisin-rel"/>
</dbReference>
<accession>A0A943UYZ2</accession>
<evidence type="ECO:0000256" key="5">
    <source>
        <dbReference type="PROSITE-ProRule" id="PRU01240"/>
    </source>
</evidence>
<feature type="active site" description="Charge relay system" evidence="5">
    <location>
        <position position="193"/>
    </location>
</feature>
<feature type="domain" description="SLH" evidence="6">
    <location>
        <begin position="497"/>
        <end position="557"/>
    </location>
</feature>
<dbReference type="InterPro" id="IPR036852">
    <property type="entry name" value="Peptidase_S8/S53_dom_sf"/>
</dbReference>
<evidence type="ECO:0000256" key="4">
    <source>
        <dbReference type="ARBA" id="ARBA00022825"/>
    </source>
</evidence>
<feature type="domain" description="SLH" evidence="6">
    <location>
        <begin position="434"/>
        <end position="496"/>
    </location>
</feature>
<evidence type="ECO:0000313" key="8">
    <source>
        <dbReference type="Proteomes" id="UP000727506"/>
    </source>
</evidence>
<dbReference type="PROSITE" id="PS00137">
    <property type="entry name" value="SUBTILASE_HIS"/>
    <property type="match status" value="1"/>
</dbReference>
<proteinExistence type="inferred from homology"/>
<keyword evidence="2 5" id="KW-0645">Protease</keyword>
<dbReference type="Gene3D" id="3.40.50.200">
    <property type="entry name" value="Peptidase S8/S53 domain"/>
    <property type="match status" value="1"/>
</dbReference>
<evidence type="ECO:0000256" key="3">
    <source>
        <dbReference type="ARBA" id="ARBA00022801"/>
    </source>
</evidence>
<dbReference type="GO" id="GO:0004252">
    <property type="term" value="F:serine-type endopeptidase activity"/>
    <property type="evidence" value="ECO:0007669"/>
    <property type="project" value="UniProtKB-UniRule"/>
</dbReference>
<dbReference type="PROSITE" id="PS51272">
    <property type="entry name" value="SLH"/>
    <property type="match status" value="3"/>
</dbReference>
<organism evidence="7 8">
    <name type="scientific">Slackia piriformis</name>
    <dbReference type="NCBI Taxonomy" id="626934"/>
    <lineage>
        <taxon>Bacteria</taxon>
        <taxon>Bacillati</taxon>
        <taxon>Actinomycetota</taxon>
        <taxon>Coriobacteriia</taxon>
        <taxon>Eggerthellales</taxon>
        <taxon>Eggerthellaceae</taxon>
        <taxon>Slackia</taxon>
    </lineage>
</organism>
<comment type="caution">
    <text evidence="7">The sequence shown here is derived from an EMBL/GenBank/DDBJ whole genome shotgun (WGS) entry which is preliminary data.</text>
</comment>
<dbReference type="SUPFAM" id="SSF52743">
    <property type="entry name" value="Subtilisin-like"/>
    <property type="match status" value="1"/>
</dbReference>
<dbReference type="EMBL" id="JAGZSV010000149">
    <property type="protein sequence ID" value="MBS6941273.1"/>
    <property type="molecule type" value="Genomic_DNA"/>
</dbReference>
<keyword evidence="4 5" id="KW-0720">Serine protease</keyword>
<dbReference type="InterPro" id="IPR001119">
    <property type="entry name" value="SLH_dom"/>
</dbReference>
<protein>
    <submittedName>
        <fullName evidence="7">S8 family serine peptidase</fullName>
    </submittedName>
</protein>
<dbReference type="PROSITE" id="PS00136">
    <property type="entry name" value="SUBTILASE_ASP"/>
    <property type="match status" value="1"/>
</dbReference>
<feature type="active site" description="Charge relay system" evidence="5">
    <location>
        <position position="153"/>
    </location>
</feature>
<dbReference type="InterPro" id="IPR022398">
    <property type="entry name" value="Peptidase_S8_His-AS"/>
</dbReference>
<evidence type="ECO:0000256" key="1">
    <source>
        <dbReference type="ARBA" id="ARBA00011073"/>
    </source>
</evidence>
<name>A0A943UYZ2_9ACTN</name>
<comment type="similarity">
    <text evidence="1 5">Belongs to the peptidase S8 family.</text>
</comment>
<dbReference type="InterPro" id="IPR023827">
    <property type="entry name" value="Peptidase_S8_Asp-AS"/>
</dbReference>
<dbReference type="PANTHER" id="PTHR43806:SF11">
    <property type="entry name" value="CEREVISIN-RELATED"/>
    <property type="match status" value="1"/>
</dbReference>
<feature type="active site" description="Charge relay system" evidence="5">
    <location>
        <position position="369"/>
    </location>
</feature>
<dbReference type="Pfam" id="PF00395">
    <property type="entry name" value="SLH"/>
    <property type="match status" value="3"/>
</dbReference>